<evidence type="ECO:0000256" key="1">
    <source>
        <dbReference type="SAM" id="SignalP"/>
    </source>
</evidence>
<gene>
    <name evidence="2" type="ORF">HNQ92_003056</name>
</gene>
<protein>
    <recommendedName>
        <fullName evidence="4">SusD/RagB family nutrient-binding outer membrane lipoprotein</fullName>
    </recommendedName>
</protein>
<evidence type="ECO:0008006" key="4">
    <source>
        <dbReference type="Google" id="ProtNLM"/>
    </source>
</evidence>
<dbReference type="SUPFAM" id="SSF48452">
    <property type="entry name" value="TPR-like"/>
    <property type="match status" value="1"/>
</dbReference>
<comment type="caution">
    <text evidence="2">The sequence shown here is derived from an EMBL/GenBank/DDBJ whole genome shotgun (WGS) entry which is preliminary data.</text>
</comment>
<reference evidence="2 3" key="1">
    <citation type="submission" date="2020-08" db="EMBL/GenBank/DDBJ databases">
        <title>Genomic Encyclopedia of Type Strains, Phase IV (KMG-IV): sequencing the most valuable type-strain genomes for metagenomic binning, comparative biology and taxonomic classification.</title>
        <authorList>
            <person name="Goeker M."/>
        </authorList>
    </citation>
    <scope>NUCLEOTIDE SEQUENCE [LARGE SCALE GENOMIC DNA]</scope>
    <source>
        <strain evidence="2 3">DSM 105074</strain>
    </source>
</reference>
<dbReference type="RefSeq" id="WP_184174851.1">
    <property type="nucleotide sequence ID" value="NZ_JACHGF010000004.1"/>
</dbReference>
<dbReference type="InterPro" id="IPR041662">
    <property type="entry name" value="SusD-like_2"/>
</dbReference>
<dbReference type="EMBL" id="JACHGF010000004">
    <property type="protein sequence ID" value="MBB5284908.1"/>
    <property type="molecule type" value="Genomic_DNA"/>
</dbReference>
<feature type="chain" id="PRO_5032946476" description="SusD/RagB family nutrient-binding outer membrane lipoprotein" evidence="1">
    <location>
        <begin position="26"/>
        <end position="569"/>
    </location>
</feature>
<evidence type="ECO:0000313" key="3">
    <source>
        <dbReference type="Proteomes" id="UP000557307"/>
    </source>
</evidence>
<dbReference type="InterPro" id="IPR011990">
    <property type="entry name" value="TPR-like_helical_dom_sf"/>
</dbReference>
<organism evidence="2 3">
    <name type="scientific">Rhabdobacter roseus</name>
    <dbReference type="NCBI Taxonomy" id="1655419"/>
    <lineage>
        <taxon>Bacteria</taxon>
        <taxon>Pseudomonadati</taxon>
        <taxon>Bacteroidota</taxon>
        <taxon>Cytophagia</taxon>
        <taxon>Cytophagales</taxon>
        <taxon>Cytophagaceae</taxon>
        <taxon>Rhabdobacter</taxon>
    </lineage>
</organism>
<sequence length="569" mass="63412">MKFIKYRILFVVAAGLLVSSCDKQAFVDINKDPDALTTIPPQNQFLNASVSIHSQDFEAFYDLYQRIMPWMQYTTALNGNQGAFTQNWDNFSQRYGRLYNGVGDRLYDLEQLVGRLEANEQARYVHMIRIARILKAYYTFYVSDIYGSIPYSDAFQGRYGGTLEPTYDSQQQIFARLDEELKEAIATLKAAPTVPQVSLGTYDQYYGGNAQQWVKAGNALRLKIAMRQLKADAAKATAIINEVLAQPAADLMASNADSWIFVARTNFTGNDNGSNWNPSNLRAPKPIVDFMWANQDPRIDAFFTPNSYSQANINLLIANGQLPAGTQEPARRYVGSYTNPDDTRNNAIIQRFYTPRRVTNNGQEIQVDTLSFIQPRLFSAIFTDASGNVGTGRSYLPVITYADYCFMRAEVAARGIGTGSTKEWYEAGITSSINWYNDIAVGGQFTNYTPVTPAEITAYLAKPAVAFDASKALDQIASQAYLHFLKQPSEGWATWKRTGFPNPTSTVPMPTLTNLGATLVIPRRAPLGIPNPSSPNYANRQAAYDAMAQIAGFGRDPQDATGRVWWDRP</sequence>
<name>A0A840TXI0_9BACT</name>
<dbReference type="Pfam" id="PF12771">
    <property type="entry name" value="SusD-like_2"/>
    <property type="match status" value="1"/>
</dbReference>
<keyword evidence="3" id="KW-1185">Reference proteome</keyword>
<evidence type="ECO:0000313" key="2">
    <source>
        <dbReference type="EMBL" id="MBB5284908.1"/>
    </source>
</evidence>
<dbReference type="AlphaFoldDB" id="A0A840TXI0"/>
<accession>A0A840TXI0</accession>
<dbReference type="Proteomes" id="UP000557307">
    <property type="component" value="Unassembled WGS sequence"/>
</dbReference>
<proteinExistence type="predicted"/>
<feature type="signal peptide" evidence="1">
    <location>
        <begin position="1"/>
        <end position="25"/>
    </location>
</feature>
<keyword evidence="1" id="KW-0732">Signal</keyword>
<dbReference type="Gene3D" id="1.25.40.390">
    <property type="match status" value="1"/>
</dbReference>
<dbReference type="PROSITE" id="PS51257">
    <property type="entry name" value="PROKAR_LIPOPROTEIN"/>
    <property type="match status" value="1"/>
</dbReference>